<dbReference type="AlphaFoldDB" id="A0A2H5MZ63"/>
<dbReference type="Proteomes" id="UP000236630">
    <property type="component" value="Unassembled WGS sequence"/>
</dbReference>
<dbReference type="EMBL" id="BDQV01001392">
    <property type="protein sequence ID" value="GAY32625.1"/>
    <property type="molecule type" value="Genomic_DNA"/>
</dbReference>
<protein>
    <submittedName>
        <fullName evidence="1">Uncharacterized protein</fullName>
    </submittedName>
</protein>
<comment type="caution">
    <text evidence="1">The sequence shown here is derived from an EMBL/GenBank/DDBJ whole genome shotgun (WGS) entry which is preliminary data.</text>
</comment>
<reference evidence="1 2" key="1">
    <citation type="journal article" date="2017" name="Front. Genet.">
        <title>Draft sequencing of the heterozygous diploid genome of Satsuma (Citrus unshiu Marc.) using a hybrid assembly approach.</title>
        <authorList>
            <person name="Shimizu T."/>
            <person name="Tanizawa Y."/>
            <person name="Mochizuki T."/>
            <person name="Nagasaki H."/>
            <person name="Yoshioka T."/>
            <person name="Toyoda A."/>
            <person name="Fujiyama A."/>
            <person name="Kaminuma E."/>
            <person name="Nakamura Y."/>
        </authorList>
    </citation>
    <scope>NUCLEOTIDE SEQUENCE [LARGE SCALE GENOMIC DNA]</scope>
    <source>
        <strain evidence="2">cv. Miyagawa wase</strain>
    </source>
</reference>
<accession>A0A2H5MZ63</accession>
<name>A0A2H5MZ63_CITUN</name>
<organism evidence="1 2">
    <name type="scientific">Citrus unshiu</name>
    <name type="common">Satsuma mandarin</name>
    <name type="synonym">Citrus nobilis var. unshiu</name>
    <dbReference type="NCBI Taxonomy" id="55188"/>
    <lineage>
        <taxon>Eukaryota</taxon>
        <taxon>Viridiplantae</taxon>
        <taxon>Streptophyta</taxon>
        <taxon>Embryophyta</taxon>
        <taxon>Tracheophyta</taxon>
        <taxon>Spermatophyta</taxon>
        <taxon>Magnoliopsida</taxon>
        <taxon>eudicotyledons</taxon>
        <taxon>Gunneridae</taxon>
        <taxon>Pentapetalae</taxon>
        <taxon>rosids</taxon>
        <taxon>malvids</taxon>
        <taxon>Sapindales</taxon>
        <taxon>Rutaceae</taxon>
        <taxon>Aurantioideae</taxon>
        <taxon>Citrus</taxon>
    </lineage>
</organism>
<keyword evidence="2" id="KW-1185">Reference proteome</keyword>
<sequence>DVGGELEAVPLEAGAAGSKIVVTTRKSSRWQRERGRPVCQLKELSDDDGCSTGKQSIEGSWKADSDKVRRITFGRNNSWRPFTRQR</sequence>
<evidence type="ECO:0000313" key="1">
    <source>
        <dbReference type="EMBL" id="GAY32625.1"/>
    </source>
</evidence>
<feature type="non-terminal residue" evidence="1">
    <location>
        <position position="1"/>
    </location>
</feature>
<proteinExistence type="predicted"/>
<evidence type="ECO:0000313" key="2">
    <source>
        <dbReference type="Proteomes" id="UP000236630"/>
    </source>
</evidence>
<gene>
    <name evidence="1" type="ORF">CUMW_274020</name>
</gene>